<feature type="compositionally biased region" description="Pro residues" evidence="1">
    <location>
        <begin position="604"/>
        <end position="613"/>
    </location>
</feature>
<keyword evidence="2" id="KW-0472">Membrane</keyword>
<feature type="transmembrane region" description="Helical" evidence="2">
    <location>
        <begin position="522"/>
        <end position="546"/>
    </location>
</feature>
<feature type="compositionally biased region" description="Polar residues" evidence="1">
    <location>
        <begin position="1"/>
        <end position="16"/>
    </location>
</feature>
<dbReference type="GeneID" id="20526994"/>
<dbReference type="RefSeq" id="XP_009494447.1">
    <property type="nucleotide sequence ID" value="XM_009496172.1"/>
</dbReference>
<dbReference type="AlphaFoldDB" id="A0A058ZAE6"/>
<reference evidence="3" key="1">
    <citation type="submission" date="2013-04" db="EMBL/GenBank/DDBJ databases">
        <title>The Genome Sequence of Fonticula alba ATCC 38817.</title>
        <authorList>
            <consortium name="The Broad Institute Genomics Platform"/>
            <person name="Russ C."/>
            <person name="Cuomo C."/>
            <person name="Burger G."/>
            <person name="Gray M.W."/>
            <person name="Holland P.W.H."/>
            <person name="King N."/>
            <person name="Lang F.B.F."/>
            <person name="Roger A.J."/>
            <person name="Ruiz-Trillo I."/>
            <person name="Brown M."/>
            <person name="Walker B."/>
            <person name="Young S."/>
            <person name="Zeng Q."/>
            <person name="Gargeya S."/>
            <person name="Fitzgerald M."/>
            <person name="Haas B."/>
            <person name="Abouelleil A."/>
            <person name="Allen A.W."/>
            <person name="Alvarado L."/>
            <person name="Arachchi H.M."/>
            <person name="Berlin A.M."/>
            <person name="Chapman S.B."/>
            <person name="Gainer-Dewar J."/>
            <person name="Goldberg J."/>
            <person name="Griggs A."/>
            <person name="Gujja S."/>
            <person name="Hansen M."/>
            <person name="Howarth C."/>
            <person name="Imamovic A."/>
            <person name="Ireland A."/>
            <person name="Larimer J."/>
            <person name="McCowan C."/>
            <person name="Murphy C."/>
            <person name="Pearson M."/>
            <person name="Poon T.W."/>
            <person name="Priest M."/>
            <person name="Roberts A."/>
            <person name="Saif S."/>
            <person name="Shea T."/>
            <person name="Sisk P."/>
            <person name="Sykes S."/>
            <person name="Wortman J."/>
            <person name="Nusbaum C."/>
            <person name="Birren B."/>
        </authorList>
    </citation>
    <scope>NUCLEOTIDE SEQUENCE [LARGE SCALE GENOMIC DNA]</scope>
    <source>
        <strain evidence="3">ATCC 38817</strain>
    </source>
</reference>
<dbReference type="EMBL" id="KB932203">
    <property type="protein sequence ID" value="KCV71324.1"/>
    <property type="molecule type" value="Genomic_DNA"/>
</dbReference>
<protein>
    <recommendedName>
        <fullName evidence="5">Tetraspanin</fullName>
    </recommendedName>
</protein>
<sequence length="674" mass="69746">MTTGNWISVLTQSIRTASPEKGSTTQPPAAPATPGPLLASVDSLASPTLDVGLDRQGQPPGTSGPGHKMPPGHGQARWAEHPPCREPAAPGADTECDSDADEGRPLLQPATPARAPSTPRTGASTSTGRSRRGSATSRAGDCPPAATAPFISPALWPGGDDFPPGAGGSTGPGATGAGDGSRGPGDSLWLNSEFVMYFGDRHPLSEGLAAGQSRYRLQEDHVAYRVCVFFIRLLLALGALAGLGCMSIGAWTALGHRTLEPLPAAVLLARMGALLTMVGGMLAAAGMLSISKISRLIKRRLESSVTRCPVETDLEEEEEEEEEHGAALAQEQADALAGEEACRCAEFSINTTAGGGPGLEAGACAGCLKTVMVPRGGVRRALPPVASLGVDSALTSTGGSTGCSDSSEDLLMMSGSMDFEAPSAGGPGAVCRPSDGDGGINPPGGLNMCKEAQYLARKVAPLEAGSNHVSVSARNPQATLAELDAAGGPLLHGESPDAGDTARGLAKTTKVMIMEARLTNRYLNLLIILLTSMVCVAVIVGLTAGWNIYQQEISQIDITMSEIWDKLPVPVRGFVQERLDCCGMLVPDDRPAPSPECRPGGSRPEPPGSPSPLPEVVACSDRVKFMLSRHDRAVHAMFALGGLSAMLIGFACVGFILFFVVFSRRGRVVANAQR</sequence>
<accession>A0A058ZAE6</accession>
<evidence type="ECO:0000313" key="4">
    <source>
        <dbReference type="Proteomes" id="UP000030693"/>
    </source>
</evidence>
<evidence type="ECO:0000313" key="3">
    <source>
        <dbReference type="EMBL" id="KCV71324.1"/>
    </source>
</evidence>
<organism evidence="3">
    <name type="scientific">Fonticula alba</name>
    <name type="common">Slime mold</name>
    <dbReference type="NCBI Taxonomy" id="691883"/>
    <lineage>
        <taxon>Eukaryota</taxon>
        <taxon>Rotosphaerida</taxon>
        <taxon>Fonticulaceae</taxon>
        <taxon>Fonticula</taxon>
    </lineage>
</organism>
<feature type="transmembrane region" description="Helical" evidence="2">
    <location>
        <begin position="636"/>
        <end position="662"/>
    </location>
</feature>
<feature type="region of interest" description="Disordered" evidence="1">
    <location>
        <begin position="1"/>
        <end position="183"/>
    </location>
</feature>
<dbReference type="Proteomes" id="UP000030693">
    <property type="component" value="Unassembled WGS sequence"/>
</dbReference>
<proteinExistence type="predicted"/>
<feature type="region of interest" description="Disordered" evidence="1">
    <location>
        <begin position="592"/>
        <end position="613"/>
    </location>
</feature>
<feature type="compositionally biased region" description="Low complexity" evidence="1">
    <location>
        <begin position="109"/>
        <end position="140"/>
    </location>
</feature>
<evidence type="ECO:0000256" key="1">
    <source>
        <dbReference type="SAM" id="MobiDB-lite"/>
    </source>
</evidence>
<feature type="transmembrane region" description="Helical" evidence="2">
    <location>
        <begin position="271"/>
        <end position="290"/>
    </location>
</feature>
<name>A0A058ZAE6_FONAL</name>
<feature type="transmembrane region" description="Helical" evidence="2">
    <location>
        <begin position="222"/>
        <end position="251"/>
    </location>
</feature>
<keyword evidence="4" id="KW-1185">Reference proteome</keyword>
<feature type="compositionally biased region" description="Gly residues" evidence="1">
    <location>
        <begin position="165"/>
        <end position="183"/>
    </location>
</feature>
<gene>
    <name evidence="3" type="ORF">H696_02269</name>
</gene>
<evidence type="ECO:0000256" key="2">
    <source>
        <dbReference type="SAM" id="Phobius"/>
    </source>
</evidence>
<keyword evidence="2" id="KW-1133">Transmembrane helix</keyword>
<keyword evidence="2" id="KW-0812">Transmembrane</keyword>
<evidence type="ECO:0008006" key="5">
    <source>
        <dbReference type="Google" id="ProtNLM"/>
    </source>
</evidence>